<comment type="caution">
    <text evidence="2">The sequence shown here is derived from an EMBL/GenBank/DDBJ whole genome shotgun (WGS) entry which is preliminary data.</text>
</comment>
<organism evidence="2 3">
    <name type="scientific">Orchesella dallaii</name>
    <dbReference type="NCBI Taxonomy" id="48710"/>
    <lineage>
        <taxon>Eukaryota</taxon>
        <taxon>Metazoa</taxon>
        <taxon>Ecdysozoa</taxon>
        <taxon>Arthropoda</taxon>
        <taxon>Hexapoda</taxon>
        <taxon>Collembola</taxon>
        <taxon>Entomobryomorpha</taxon>
        <taxon>Entomobryoidea</taxon>
        <taxon>Orchesellidae</taxon>
        <taxon>Orchesellinae</taxon>
        <taxon>Orchesella</taxon>
    </lineage>
</organism>
<name>A0ABP1Q7X4_9HEXA</name>
<evidence type="ECO:0000313" key="3">
    <source>
        <dbReference type="Proteomes" id="UP001642540"/>
    </source>
</evidence>
<feature type="region of interest" description="Disordered" evidence="1">
    <location>
        <begin position="46"/>
        <end position="78"/>
    </location>
</feature>
<accession>A0ABP1Q7X4</accession>
<dbReference type="Proteomes" id="UP001642540">
    <property type="component" value="Unassembled WGS sequence"/>
</dbReference>
<sequence>MLLLALPQVSPSKSKRIIRRLKYICLESTALRLVLLHNKGMALEGSSTAQSTVTLDETESTKRETQSNAKADTNSNEPYASARYADVDVVVSDKNSHDEDEDTQANAHSLFGSSSTSSLLIRMTKPDKQDIREWMGQTQKIVDTEVTNWQHMLLRNTAHVSTLLDQLAKFLTCVDGHVYSLYKAGNNNPNSPSPPSSFLLAAKFPNNNGAFESAINVYLHVITLVINQLRNSLDSDKHCSKQLRHYSIQLLRDFSLVAEDALKFFRTHDKYLLPIRSRVLEMRNEFFLSLRPLINNPSVGILPLENVSLEKIHMAEDAKWLTKLEVYSNPPVQSNYYPHLKIRVSSRDCVIEAQEGDCEASADETTTVEKLELAKLLLKQLSISFSISKTECEDSQYLSNLCTRLAKKFDIFLRSIDTETRKCRLKSDTCCSVLKHSLCHLEVKFHQVERILEEIPEHIRRVIGVADYCTRQLVVGLGHTPQTLANEDDCDIELAVPPEWATSIEEVSKEFFKPRLTFMSCFPILWKLVAKILGGSGNQSRKKLKDFWEQVRSELEDFQKEVKVKEMDANYSITLTVPVFQDEGETINMRTAKIRNIQAMNEGYDAMDEERVPRSRTKQLEFKKDNPHETEELVESHANYDNTMQLSFQLTTTHFATNTIQNKQ</sequence>
<feature type="compositionally biased region" description="Polar residues" evidence="1">
    <location>
        <begin position="66"/>
        <end position="78"/>
    </location>
</feature>
<gene>
    <name evidence="2" type="ORF">ODALV1_LOCUS8307</name>
</gene>
<keyword evidence="3" id="KW-1185">Reference proteome</keyword>
<reference evidence="2 3" key="1">
    <citation type="submission" date="2024-08" db="EMBL/GenBank/DDBJ databases">
        <authorList>
            <person name="Cucini C."/>
            <person name="Frati F."/>
        </authorList>
    </citation>
    <scope>NUCLEOTIDE SEQUENCE [LARGE SCALE GENOMIC DNA]</scope>
</reference>
<feature type="compositionally biased region" description="Polar residues" evidence="1">
    <location>
        <begin position="46"/>
        <end position="55"/>
    </location>
</feature>
<proteinExistence type="predicted"/>
<dbReference type="EMBL" id="CAXLJM020000025">
    <property type="protein sequence ID" value="CAL8092698.1"/>
    <property type="molecule type" value="Genomic_DNA"/>
</dbReference>
<protein>
    <submittedName>
        <fullName evidence="2">Uncharacterized protein</fullName>
    </submittedName>
</protein>
<evidence type="ECO:0000313" key="2">
    <source>
        <dbReference type="EMBL" id="CAL8092698.1"/>
    </source>
</evidence>
<evidence type="ECO:0000256" key="1">
    <source>
        <dbReference type="SAM" id="MobiDB-lite"/>
    </source>
</evidence>